<accession>A0A0F9TJ19</accession>
<gene>
    <name evidence="1" type="ORF">LCGC14_0723090</name>
</gene>
<evidence type="ECO:0000313" key="1">
    <source>
        <dbReference type="EMBL" id="KKN41438.1"/>
    </source>
</evidence>
<reference evidence="1" key="1">
    <citation type="journal article" date="2015" name="Nature">
        <title>Complex archaea that bridge the gap between prokaryotes and eukaryotes.</title>
        <authorList>
            <person name="Spang A."/>
            <person name="Saw J.H."/>
            <person name="Jorgensen S.L."/>
            <person name="Zaremba-Niedzwiedzka K."/>
            <person name="Martijn J."/>
            <person name="Lind A.E."/>
            <person name="van Eijk R."/>
            <person name="Schleper C."/>
            <person name="Guy L."/>
            <person name="Ettema T.J."/>
        </authorList>
    </citation>
    <scope>NUCLEOTIDE SEQUENCE</scope>
</reference>
<dbReference type="PROSITE" id="PS00197">
    <property type="entry name" value="2FE2S_FER_1"/>
    <property type="match status" value="1"/>
</dbReference>
<dbReference type="AlphaFoldDB" id="A0A0F9TJ19"/>
<sequence>MIHSDDLWLLLEVLEAQRVLLEQIANALETSRWSCGCGHVNGCNLAVCGTCGRSPGAPQ</sequence>
<comment type="caution">
    <text evidence="1">The sequence shown here is derived from an EMBL/GenBank/DDBJ whole genome shotgun (WGS) entry which is preliminary data.</text>
</comment>
<dbReference type="InterPro" id="IPR006058">
    <property type="entry name" value="2Fe2S_fd_BS"/>
</dbReference>
<name>A0A0F9TJ19_9ZZZZ</name>
<dbReference type="GO" id="GO:0051537">
    <property type="term" value="F:2 iron, 2 sulfur cluster binding"/>
    <property type="evidence" value="ECO:0007669"/>
    <property type="project" value="InterPro"/>
</dbReference>
<proteinExistence type="predicted"/>
<organism evidence="1">
    <name type="scientific">marine sediment metagenome</name>
    <dbReference type="NCBI Taxonomy" id="412755"/>
    <lineage>
        <taxon>unclassified sequences</taxon>
        <taxon>metagenomes</taxon>
        <taxon>ecological metagenomes</taxon>
    </lineage>
</organism>
<protein>
    <submittedName>
        <fullName evidence="1">Uncharacterized protein</fullName>
    </submittedName>
</protein>
<dbReference type="EMBL" id="LAZR01001646">
    <property type="protein sequence ID" value="KKN41438.1"/>
    <property type="molecule type" value="Genomic_DNA"/>
</dbReference>